<dbReference type="GO" id="GO:0004565">
    <property type="term" value="F:beta-galactosidase activity"/>
    <property type="evidence" value="ECO:0007669"/>
    <property type="project" value="UniProtKB-EC"/>
</dbReference>
<dbReference type="InterPro" id="IPR013783">
    <property type="entry name" value="Ig-like_fold"/>
</dbReference>
<dbReference type="GO" id="GO:0005990">
    <property type="term" value="P:lactose catabolic process"/>
    <property type="evidence" value="ECO:0007669"/>
    <property type="project" value="TreeGrafter"/>
</dbReference>
<dbReference type="InterPro" id="IPR014718">
    <property type="entry name" value="GH-type_carb-bd"/>
</dbReference>
<comment type="similarity">
    <text evidence="2">Belongs to the glycosyl hydrolase 2 family.</text>
</comment>
<keyword evidence="9" id="KW-1185">Reference proteome</keyword>
<dbReference type="GO" id="GO:0009341">
    <property type="term" value="C:beta-galactosidase complex"/>
    <property type="evidence" value="ECO:0007669"/>
    <property type="project" value="InterPro"/>
</dbReference>
<keyword evidence="5" id="KW-0326">Glycosidase</keyword>
<keyword evidence="4" id="KW-0378">Hydrolase</keyword>
<dbReference type="Pfam" id="PF00703">
    <property type="entry name" value="Glyco_hydro_2"/>
    <property type="match status" value="1"/>
</dbReference>
<dbReference type="PRINTS" id="PR00132">
    <property type="entry name" value="GLHYDRLASE2"/>
</dbReference>
<dbReference type="SMART" id="SM01038">
    <property type="entry name" value="Bgal_small_N"/>
    <property type="match status" value="1"/>
</dbReference>
<evidence type="ECO:0000256" key="5">
    <source>
        <dbReference type="ARBA" id="ARBA00023295"/>
    </source>
</evidence>
<dbReference type="HOGENOM" id="CLU_002346_0_0_1"/>
<evidence type="ECO:0000313" key="9">
    <source>
        <dbReference type="Proteomes" id="UP000030752"/>
    </source>
</evidence>
<dbReference type="InterPro" id="IPR006103">
    <property type="entry name" value="Glyco_hydro_2_cat"/>
</dbReference>
<protein>
    <recommendedName>
        <fullName evidence="3">beta-galactosidase</fullName>
        <ecNumber evidence="3">3.2.1.23</ecNumber>
    </recommendedName>
    <alternativeName>
        <fullName evidence="6">Lactase</fullName>
    </alternativeName>
</protein>
<reference evidence="8 9" key="1">
    <citation type="submission" date="2013-03" db="EMBL/GenBank/DDBJ databases">
        <title>The Genome Sequence of Phialophora europaea CBS 101466.</title>
        <authorList>
            <consortium name="The Broad Institute Genomics Platform"/>
            <person name="Cuomo C."/>
            <person name="de Hoog S."/>
            <person name="Gorbushina A."/>
            <person name="Walker B."/>
            <person name="Young S.K."/>
            <person name="Zeng Q."/>
            <person name="Gargeya S."/>
            <person name="Fitzgerald M."/>
            <person name="Haas B."/>
            <person name="Abouelleil A."/>
            <person name="Allen A.W."/>
            <person name="Alvarado L."/>
            <person name="Arachchi H.M."/>
            <person name="Berlin A.M."/>
            <person name="Chapman S.B."/>
            <person name="Gainer-Dewar J."/>
            <person name="Goldberg J."/>
            <person name="Griggs A."/>
            <person name="Gujja S."/>
            <person name="Hansen M."/>
            <person name="Howarth C."/>
            <person name="Imamovic A."/>
            <person name="Ireland A."/>
            <person name="Larimer J."/>
            <person name="McCowan C."/>
            <person name="Murphy C."/>
            <person name="Pearson M."/>
            <person name="Poon T.W."/>
            <person name="Priest M."/>
            <person name="Roberts A."/>
            <person name="Saif S."/>
            <person name="Shea T."/>
            <person name="Sisk P."/>
            <person name="Sykes S."/>
            <person name="Wortman J."/>
            <person name="Nusbaum C."/>
            <person name="Birren B."/>
        </authorList>
    </citation>
    <scope>NUCLEOTIDE SEQUENCE [LARGE SCALE GENOMIC DNA]</scope>
    <source>
        <strain evidence="8 9">CBS 101466</strain>
    </source>
</reference>
<proteinExistence type="inferred from homology"/>
<evidence type="ECO:0000256" key="4">
    <source>
        <dbReference type="ARBA" id="ARBA00022801"/>
    </source>
</evidence>
<dbReference type="InterPro" id="IPR004199">
    <property type="entry name" value="B-gal_small/dom_5"/>
</dbReference>
<name>W2RRE1_CYPE1</name>
<dbReference type="VEuPathDB" id="FungiDB:HMPREF1541_06330"/>
<feature type="domain" description="Beta galactosidase small chain/" evidence="7">
    <location>
        <begin position="733"/>
        <end position="1019"/>
    </location>
</feature>
<dbReference type="RefSeq" id="XP_008718888.1">
    <property type="nucleotide sequence ID" value="XM_008720666.1"/>
</dbReference>
<evidence type="ECO:0000259" key="7">
    <source>
        <dbReference type="SMART" id="SM01038"/>
    </source>
</evidence>
<evidence type="ECO:0000256" key="1">
    <source>
        <dbReference type="ARBA" id="ARBA00001412"/>
    </source>
</evidence>
<dbReference type="SUPFAM" id="SSF49303">
    <property type="entry name" value="beta-Galactosidase/glucuronidase domain"/>
    <property type="match status" value="2"/>
</dbReference>
<dbReference type="PANTHER" id="PTHR46323">
    <property type="entry name" value="BETA-GALACTOSIDASE"/>
    <property type="match status" value="1"/>
</dbReference>
<dbReference type="InterPro" id="IPR006104">
    <property type="entry name" value="Glyco_hydro_2_N"/>
</dbReference>
<organism evidence="8 9">
    <name type="scientific">Cyphellophora europaea (strain CBS 101466)</name>
    <name type="common">Phialophora europaea</name>
    <dbReference type="NCBI Taxonomy" id="1220924"/>
    <lineage>
        <taxon>Eukaryota</taxon>
        <taxon>Fungi</taxon>
        <taxon>Dikarya</taxon>
        <taxon>Ascomycota</taxon>
        <taxon>Pezizomycotina</taxon>
        <taxon>Eurotiomycetes</taxon>
        <taxon>Chaetothyriomycetidae</taxon>
        <taxon>Chaetothyriales</taxon>
        <taxon>Cyphellophoraceae</taxon>
        <taxon>Cyphellophora</taxon>
    </lineage>
</organism>
<evidence type="ECO:0000313" key="8">
    <source>
        <dbReference type="EMBL" id="ETN38299.1"/>
    </source>
</evidence>
<dbReference type="EC" id="3.2.1.23" evidence="3"/>
<dbReference type="GeneID" id="19973669"/>
<dbReference type="InterPro" id="IPR023232">
    <property type="entry name" value="Glyco_hydro_2_AS"/>
</dbReference>
<dbReference type="GO" id="GO:0030246">
    <property type="term" value="F:carbohydrate binding"/>
    <property type="evidence" value="ECO:0007669"/>
    <property type="project" value="InterPro"/>
</dbReference>
<dbReference type="InterPro" id="IPR011013">
    <property type="entry name" value="Gal_mutarotase_sf_dom"/>
</dbReference>
<accession>W2RRE1</accession>
<dbReference type="eggNOG" id="KOG2024">
    <property type="taxonomic scope" value="Eukaryota"/>
</dbReference>
<dbReference type="Pfam" id="PF02929">
    <property type="entry name" value="Bgal_small_N"/>
    <property type="match status" value="1"/>
</dbReference>
<dbReference type="STRING" id="1220924.W2RRE1"/>
<dbReference type="Pfam" id="PF02836">
    <property type="entry name" value="Glyco_hydro_2_C"/>
    <property type="match status" value="1"/>
</dbReference>
<dbReference type="SUPFAM" id="SSF51445">
    <property type="entry name" value="(Trans)glycosidases"/>
    <property type="match status" value="1"/>
</dbReference>
<dbReference type="InParanoid" id="W2RRE1"/>
<dbReference type="InterPro" id="IPR050347">
    <property type="entry name" value="Bact_Beta-galactosidase"/>
</dbReference>
<dbReference type="InterPro" id="IPR008979">
    <property type="entry name" value="Galactose-bd-like_sf"/>
</dbReference>
<dbReference type="PANTHER" id="PTHR46323:SF2">
    <property type="entry name" value="BETA-GALACTOSIDASE"/>
    <property type="match status" value="1"/>
</dbReference>
<dbReference type="InterPro" id="IPR006101">
    <property type="entry name" value="Glyco_hydro_2"/>
</dbReference>
<evidence type="ECO:0000256" key="6">
    <source>
        <dbReference type="ARBA" id="ARBA00032230"/>
    </source>
</evidence>
<dbReference type="SUPFAM" id="SSF74650">
    <property type="entry name" value="Galactose mutarotase-like"/>
    <property type="match status" value="1"/>
</dbReference>
<dbReference type="Gene3D" id="3.20.20.80">
    <property type="entry name" value="Glycosidases"/>
    <property type="match status" value="1"/>
</dbReference>
<dbReference type="Gene3D" id="2.60.120.260">
    <property type="entry name" value="Galactose-binding domain-like"/>
    <property type="match status" value="1"/>
</dbReference>
<dbReference type="Pfam" id="PF02837">
    <property type="entry name" value="Glyco_hydro_2_N"/>
    <property type="match status" value="1"/>
</dbReference>
<sequence length="1021" mass="115368">MAASVGMSLPGVVPDWTNLSVLHRNTLPPRAHFYNFASETAALSFDKYQSEYYSLNGTWKFRYDSSPFEAPAWESVDPSEWDDIEVPGMWQTQGYGHPHYTNIEYPFPVTPPNVSYINPTGSYWREFEVPERSPDQQLRLRFEGVDSAFHIWVNGEEVGYSQGSRNPSEFDITNYISNGTNTLATRVYQWSDGSYIEDQDQWWLSGIFRDVYLIPFPQLAVVDFELVPHVADDYSSGILSANFTLQGETSTPLNVTLFSPNGDVLQQWSGGPSEACEFEVTGSEFHLWSPENPTLYSVVIAHGEQYLSQKIGFRRVELTGSNFLVNGEPVIIYGVNRHEHSALSGRTVRYEDMRADLITMKRSNINAIRTAHQPHHPDFFDVADELGFYVISEADLECHGFGTITYTGEQAASWLSDNPDWENAYLDRAEQLVERFKNHPSIIFWSLGNECFYGRNHMAMYNFIKQRDPTRLVHYEPDKNATSADMYSAMYLSLDSINQHIGNFTDKPLLLCEFAHAMGNGPGGLPDYIARFRAEPLLQGGLVWEWSNHGLLHEENGTEYYAYGGDFGDEPNDADFIMDGLMLSDHSPMPSIFEYAKAIQPVEVKWDNDTGEVNIHNWYAFIDLSGLNVFWHIVTDGNVTDPTTWDIPNLLAGENITVPLPFDRSQQSSEAWFTVEFQLASNETWAAAGHVVAWEQLHLPYSSTLPGHRYTRSPALPRRQATPNVTITPTSLQLSSDSNALKFDLLLGNVTWNTSTGLSLLHRGPELYLYRAMTQNDLGGGGDAQYWEEARLDTTHTQIRDVFYDISDNGDTTVTYYVRVGPKVLEWAAEAILTYTIPTSSSSSSSSGLQIRAQGAFVGNNTPEVLPRIGLLTYLPETFEEVTWFGRGPGESYRDSKLAQRFGTHESTVDGLFTHYDFPQENGNREDVHWLRLSDGDVTLEARMTDADGAPDPFSFTAKHFTDQDLDRAGHPYELERFNATVLNLDYDTNGLGSATVGPRPFEWYRCYSGPFDFTFELTLI</sequence>
<dbReference type="SUPFAM" id="SSF49785">
    <property type="entry name" value="Galactose-binding domain-like"/>
    <property type="match status" value="1"/>
</dbReference>
<dbReference type="InterPro" id="IPR036156">
    <property type="entry name" value="Beta-gal/glucu_dom_sf"/>
</dbReference>
<dbReference type="InterPro" id="IPR032312">
    <property type="entry name" value="LacZ_4"/>
</dbReference>
<dbReference type="PROSITE" id="PS00608">
    <property type="entry name" value="GLYCOSYL_HYDROL_F2_2"/>
    <property type="match status" value="1"/>
</dbReference>
<dbReference type="InterPro" id="IPR006102">
    <property type="entry name" value="Ig-like_GH2"/>
</dbReference>
<dbReference type="OrthoDB" id="408320at2759"/>
<dbReference type="Pfam" id="PF16353">
    <property type="entry name" value="LacZ_4"/>
    <property type="match status" value="1"/>
</dbReference>
<comment type="catalytic activity">
    <reaction evidence="1">
        <text>Hydrolysis of terminal non-reducing beta-D-galactose residues in beta-D-galactosides.</text>
        <dbReference type="EC" id="3.2.1.23"/>
    </reaction>
</comment>
<evidence type="ECO:0000256" key="3">
    <source>
        <dbReference type="ARBA" id="ARBA00012756"/>
    </source>
</evidence>
<gene>
    <name evidence="8" type="ORF">HMPREF1541_06330</name>
</gene>
<dbReference type="Gene3D" id="2.60.40.10">
    <property type="entry name" value="Immunoglobulins"/>
    <property type="match status" value="2"/>
</dbReference>
<dbReference type="Proteomes" id="UP000030752">
    <property type="component" value="Unassembled WGS sequence"/>
</dbReference>
<dbReference type="Gene3D" id="2.70.98.10">
    <property type="match status" value="1"/>
</dbReference>
<dbReference type="EMBL" id="KB822722">
    <property type="protein sequence ID" value="ETN38299.1"/>
    <property type="molecule type" value="Genomic_DNA"/>
</dbReference>
<dbReference type="InterPro" id="IPR017853">
    <property type="entry name" value="GH"/>
</dbReference>
<dbReference type="AlphaFoldDB" id="W2RRE1"/>
<evidence type="ECO:0000256" key="2">
    <source>
        <dbReference type="ARBA" id="ARBA00007401"/>
    </source>
</evidence>